<sequence>GPTRGGYGGMVDAADLIRLSLSMETDQVTALRFRGTQDYFAGNPEPNLAPPEMTFRLRSGIGTETRRELFQRIDLLIPDFDSIVTDCLTAPH</sequence>
<feature type="non-terminal residue" evidence="1">
    <location>
        <position position="1"/>
    </location>
</feature>
<proteinExistence type="evidence at transcript level"/>
<protein>
    <submittedName>
        <fullName evidence="1">ABRH15</fullName>
    </submittedName>
</protein>
<reference evidence="1" key="2">
    <citation type="journal article" date="2001" name="Plant Mol. Biol.">
        <title>Early genes responsive to abscisic acid during heterophyllous induction in Marsilea quadrifolia.</title>
        <authorList>
            <person name="Hsu T.-C."/>
            <person name="Liu H.-C."/>
            <person name="Wang J.-S."/>
            <person name="Chen R.-W."/>
            <person name="Wang Y.-C."/>
            <person name="Lin B.-L."/>
        </authorList>
    </citation>
    <scope>NUCLEOTIDE SEQUENCE</scope>
    <source>
        <tissue evidence="1">Vegetative shoot apex</tissue>
    </source>
</reference>
<reference evidence="1" key="1">
    <citation type="submission" date="2000-06" db="EMBL/GenBank/DDBJ databases">
        <authorList>
            <person name="Hsu T.-C."/>
            <person name="Wang Y.-C."/>
            <person name="Lin B.-L."/>
        </authorList>
    </citation>
    <scope>NUCLEOTIDE SEQUENCE</scope>
    <source>
        <tissue evidence="1">Vegetative shoot apex</tissue>
    </source>
</reference>
<organism evidence="1">
    <name type="scientific">Marsilea quadrifolia</name>
    <name type="common">European water clover</name>
    <dbReference type="NCBI Taxonomy" id="13816"/>
    <lineage>
        <taxon>Eukaryota</taxon>
        <taxon>Viridiplantae</taxon>
        <taxon>Streptophyta</taxon>
        <taxon>Embryophyta</taxon>
        <taxon>Tracheophyta</taxon>
        <taxon>Polypodiopsida</taxon>
        <taxon>Polypodiidae</taxon>
        <taxon>Salviniales</taxon>
        <taxon>Marsileaceae</taxon>
        <taxon>Marsilea</taxon>
    </lineage>
</organism>
<evidence type="ECO:0000313" key="1">
    <source>
        <dbReference type="EMBL" id="AAQ14305.1"/>
    </source>
</evidence>
<accession>Q7X9D8</accession>
<dbReference type="AlphaFoldDB" id="Q7X9D8"/>
<name>Q7X9D8_MARQU</name>
<dbReference type="EMBL" id="AF273744">
    <property type="protein sequence ID" value="AAQ14305.1"/>
    <property type="molecule type" value="mRNA"/>
</dbReference>